<dbReference type="AlphaFoldDB" id="A0A6L2LWA1"/>
<protein>
    <submittedName>
        <fullName evidence="2">Uncharacterized protein</fullName>
    </submittedName>
</protein>
<keyword evidence="1" id="KW-1133">Transmembrane helix</keyword>
<evidence type="ECO:0000256" key="1">
    <source>
        <dbReference type="SAM" id="Phobius"/>
    </source>
</evidence>
<gene>
    <name evidence="2" type="ORF">Tci_036680</name>
</gene>
<accession>A0A6L2LWA1</accession>
<evidence type="ECO:0000313" key="2">
    <source>
        <dbReference type="EMBL" id="GEU64702.1"/>
    </source>
</evidence>
<dbReference type="EMBL" id="BKCJ010005068">
    <property type="protein sequence ID" value="GEU64702.1"/>
    <property type="molecule type" value="Genomic_DNA"/>
</dbReference>
<feature type="transmembrane region" description="Helical" evidence="1">
    <location>
        <begin position="285"/>
        <end position="304"/>
    </location>
</feature>
<sequence>MNDVDYRWNKMIESGNKIIKILGEMESTIPLNEINSQIPSSIVITISPLVLPIEDLEDSRIMGNEELNTIPKKESDEFIKSSVEDLVPIPSESEDTFGSESVCILPSCDDFSPIDIPEEKAVSFSNPLFNSNDDFISKNIETKDSNLDEPDLLVTPFSDANKDECFDSGYDDDEINVLDCEDSYYDSEGDILYLESLLNDDLVHRDPSIPAMSVTSILKGFTDEPPLEENDDLFDLESKNDEWKKILYDAQIDDFISEDKVFDHGICEKKFSPTYVSLPFEDRHYLFFTYVVRILLLYFTYPVVSPFFISSGSEDTIFDPGISAFHFLIGVELS</sequence>
<keyword evidence="1" id="KW-0812">Transmembrane</keyword>
<comment type="caution">
    <text evidence="2">The sequence shown here is derived from an EMBL/GenBank/DDBJ whole genome shotgun (WGS) entry which is preliminary data.</text>
</comment>
<name>A0A6L2LWA1_TANCI</name>
<proteinExistence type="predicted"/>
<organism evidence="2">
    <name type="scientific">Tanacetum cinerariifolium</name>
    <name type="common">Dalmatian daisy</name>
    <name type="synonym">Chrysanthemum cinerariifolium</name>
    <dbReference type="NCBI Taxonomy" id="118510"/>
    <lineage>
        <taxon>Eukaryota</taxon>
        <taxon>Viridiplantae</taxon>
        <taxon>Streptophyta</taxon>
        <taxon>Embryophyta</taxon>
        <taxon>Tracheophyta</taxon>
        <taxon>Spermatophyta</taxon>
        <taxon>Magnoliopsida</taxon>
        <taxon>eudicotyledons</taxon>
        <taxon>Gunneridae</taxon>
        <taxon>Pentapetalae</taxon>
        <taxon>asterids</taxon>
        <taxon>campanulids</taxon>
        <taxon>Asterales</taxon>
        <taxon>Asteraceae</taxon>
        <taxon>Asteroideae</taxon>
        <taxon>Anthemideae</taxon>
        <taxon>Anthemidinae</taxon>
        <taxon>Tanacetum</taxon>
    </lineage>
</organism>
<reference evidence="2" key="1">
    <citation type="journal article" date="2019" name="Sci. Rep.">
        <title>Draft genome of Tanacetum cinerariifolium, the natural source of mosquito coil.</title>
        <authorList>
            <person name="Yamashiro T."/>
            <person name="Shiraishi A."/>
            <person name="Satake H."/>
            <person name="Nakayama K."/>
        </authorList>
    </citation>
    <scope>NUCLEOTIDE SEQUENCE</scope>
</reference>
<keyword evidence="1" id="KW-0472">Membrane</keyword>